<evidence type="ECO:0000256" key="1">
    <source>
        <dbReference type="SAM" id="MobiDB-lite"/>
    </source>
</evidence>
<feature type="compositionally biased region" description="Basic residues" evidence="1">
    <location>
        <begin position="641"/>
        <end position="653"/>
    </location>
</feature>
<proteinExistence type="predicted"/>
<gene>
    <name evidence="2" type="ORF">OC842_001087</name>
</gene>
<feature type="compositionally biased region" description="Acidic residues" evidence="1">
    <location>
        <begin position="677"/>
        <end position="689"/>
    </location>
</feature>
<comment type="caution">
    <text evidence="2">The sequence shown here is derived from an EMBL/GenBank/DDBJ whole genome shotgun (WGS) entry which is preliminary data.</text>
</comment>
<evidence type="ECO:0000313" key="3">
    <source>
        <dbReference type="Proteomes" id="UP001176521"/>
    </source>
</evidence>
<feature type="region of interest" description="Disordered" evidence="1">
    <location>
        <begin position="888"/>
        <end position="911"/>
    </location>
</feature>
<feature type="compositionally biased region" description="Low complexity" evidence="1">
    <location>
        <begin position="1050"/>
        <end position="1097"/>
    </location>
</feature>
<dbReference type="SUPFAM" id="SSF58113">
    <property type="entry name" value="Apolipoprotein A-I"/>
    <property type="match status" value="1"/>
</dbReference>
<reference evidence="2" key="1">
    <citation type="journal article" date="2023" name="PhytoFront">
        <title>Draft Genome Resources of Seven Strains of Tilletia horrida, Causal Agent of Kernel Smut of Rice.</title>
        <authorList>
            <person name="Khanal S."/>
            <person name="Antony Babu S."/>
            <person name="Zhou X.G."/>
        </authorList>
    </citation>
    <scope>NUCLEOTIDE SEQUENCE</scope>
    <source>
        <strain evidence="2">TX3</strain>
    </source>
</reference>
<name>A0AAN6JMW3_9BASI</name>
<feature type="compositionally biased region" description="Low complexity" evidence="1">
    <location>
        <begin position="662"/>
        <end position="676"/>
    </location>
</feature>
<feature type="region of interest" description="Disordered" evidence="1">
    <location>
        <begin position="267"/>
        <end position="294"/>
    </location>
</feature>
<evidence type="ECO:0000313" key="2">
    <source>
        <dbReference type="EMBL" id="KAK0539071.1"/>
    </source>
</evidence>
<sequence>MDASKTSTHDGSAVAPAPPPMTPSATTPSTSHSPVWGLGGMDLPAPSTPAFVQGSARPFPAPVAPSPSSRRALPPFVAQSGAVEPSAPSPSSAQSAITSLIANQVQQSLMPFWTRIRAAAESDIRNVLHRLEEVLTVFRLGISTARRDSVSGRLQTAPSDDGNIYLRLNAVDMDSYLREVEALRISTAGQINGLRDSITHQLMVLREQVAEYVTSLRAEANAHMGTIRAELDQHAVTLRAELDGHVDAASKRDFAVQTRLAALEDGSASKSSRITQASRSKVKKKGGNDVSSTESKVDATQIVAAYKAAVYQRAGISHNDRHRPRIWHLPLVKGQNKVVDWSPQYHNDEYIPHASEVRSVSDLPAGTKVQYPKLRFDFALEPTAGANWRFNESILRIIIGDHATYGISPKVEPTALFAAYLAKTWQHWRRCRVEYEEDPMEWWQWRRNAAMRRQARAKSKALFRKESFRIPDGAPSSDLALATAEGMQSLEVTTCEEVSDEDFEDWHRLDKVYRRIRPAYRSMQAEHANRYHDATRFEEKDIKVIESAVEFHLNPDEKIPHGTSRILLCHNYASAHPGLCRDAAVNKGPLLGSHPCGIAESALAWGRQVPSGAPAKKRRVGEDGSAVSVAELDPLVERFRPPRRVAKRSKRPNKRLDRTGRGSASASASEGAAQDTEGGEDDADADADAESISSDTEVPLRVELSATAGLTRDAVLHLHSSDYARVAQAGCFLKGIGRLGLEQVDHPAVKNVHPFASEPRTQALGLVGVQLAENGEGRGLDGQQETGTDQEESQPGLLSFDALIGAAALYQSTSGASASLDSAAQKGKTAVRPRSGFDALIGAAAPSRLAESASSSLAPAAPQKDQPRLLTQMSFDAFLAAAASYQSTSSVPTTSAPPAPAPQRELPGRMPQMPFDAFLAAAASYQSSSSASTSSGPVAPQKDQPGLLPQRNLDVSPGPTGVPTFSSSSVPRPVLQPIQPPGPHVGIPAPSIPGLVGVQQYGPHAMPPPSSQTQHALDNFPSNTQLLLGYTPPGSWNNRIPGLGLPLMGTSQSQSQSEPSSQTQSSQTESSQTQSSQTQLSQTPLFQPQSSPSPSQSARQWQYPHASQG</sequence>
<feature type="compositionally biased region" description="Polar residues" evidence="1">
    <location>
        <begin position="1"/>
        <end position="10"/>
    </location>
</feature>
<organism evidence="2 3">
    <name type="scientific">Tilletia horrida</name>
    <dbReference type="NCBI Taxonomy" id="155126"/>
    <lineage>
        <taxon>Eukaryota</taxon>
        <taxon>Fungi</taxon>
        <taxon>Dikarya</taxon>
        <taxon>Basidiomycota</taxon>
        <taxon>Ustilaginomycotina</taxon>
        <taxon>Exobasidiomycetes</taxon>
        <taxon>Tilletiales</taxon>
        <taxon>Tilletiaceae</taxon>
        <taxon>Tilletia</taxon>
    </lineage>
</organism>
<feature type="compositionally biased region" description="Polar residues" evidence="1">
    <location>
        <begin position="268"/>
        <end position="279"/>
    </location>
</feature>
<accession>A0AAN6JMW3</accession>
<feature type="region of interest" description="Disordered" evidence="1">
    <location>
        <begin position="1"/>
        <end position="73"/>
    </location>
</feature>
<keyword evidence="3" id="KW-1185">Reference proteome</keyword>
<dbReference type="Proteomes" id="UP001176521">
    <property type="component" value="Unassembled WGS sequence"/>
</dbReference>
<feature type="region of interest" description="Disordered" evidence="1">
    <location>
        <begin position="640"/>
        <end position="698"/>
    </location>
</feature>
<dbReference type="AlphaFoldDB" id="A0AAN6JMW3"/>
<feature type="region of interest" description="Disordered" evidence="1">
    <location>
        <begin position="1039"/>
        <end position="1109"/>
    </location>
</feature>
<feature type="region of interest" description="Disordered" evidence="1">
    <location>
        <begin position="928"/>
        <end position="972"/>
    </location>
</feature>
<protein>
    <submittedName>
        <fullName evidence="2">Uncharacterized protein</fullName>
    </submittedName>
</protein>
<dbReference type="EMBL" id="JAPDMQ010000036">
    <property type="protein sequence ID" value="KAK0539071.1"/>
    <property type="molecule type" value="Genomic_DNA"/>
</dbReference>
<feature type="compositionally biased region" description="Low complexity" evidence="1">
    <location>
        <begin position="23"/>
        <end position="34"/>
    </location>
</feature>
<dbReference type="Gene3D" id="1.20.120.20">
    <property type="entry name" value="Apolipoprotein"/>
    <property type="match status" value="1"/>
</dbReference>